<dbReference type="GO" id="GO:0032259">
    <property type="term" value="P:methylation"/>
    <property type="evidence" value="ECO:0007669"/>
    <property type="project" value="UniProtKB-KW"/>
</dbReference>
<reference evidence="7" key="1">
    <citation type="journal article" date="2012" name="Science">
        <title>The Paleozoic origin of enzymatic lignin decomposition reconstructed from 31 fungal genomes.</title>
        <authorList>
            <person name="Floudas D."/>
            <person name="Binder M."/>
            <person name="Riley R."/>
            <person name="Barry K."/>
            <person name="Blanchette R.A."/>
            <person name="Henrissat B."/>
            <person name="Martinez A.T."/>
            <person name="Otillar R."/>
            <person name="Spatafora J.W."/>
            <person name="Yadav J.S."/>
            <person name="Aerts A."/>
            <person name="Benoit I."/>
            <person name="Boyd A."/>
            <person name="Carlson A."/>
            <person name="Copeland A."/>
            <person name="Coutinho P.M."/>
            <person name="de Vries R.P."/>
            <person name="Ferreira P."/>
            <person name="Findley K."/>
            <person name="Foster B."/>
            <person name="Gaskell J."/>
            <person name="Glotzer D."/>
            <person name="Gorecki P."/>
            <person name="Heitman J."/>
            <person name="Hesse C."/>
            <person name="Hori C."/>
            <person name="Igarashi K."/>
            <person name="Jurgens J.A."/>
            <person name="Kallen N."/>
            <person name="Kersten P."/>
            <person name="Kohler A."/>
            <person name="Kuees U."/>
            <person name="Kumar T.K.A."/>
            <person name="Kuo A."/>
            <person name="LaButti K."/>
            <person name="Larrondo L.F."/>
            <person name="Lindquist E."/>
            <person name="Ling A."/>
            <person name="Lombard V."/>
            <person name="Lucas S."/>
            <person name="Lundell T."/>
            <person name="Martin R."/>
            <person name="McLaughlin D.J."/>
            <person name="Morgenstern I."/>
            <person name="Morin E."/>
            <person name="Murat C."/>
            <person name="Nagy L.G."/>
            <person name="Nolan M."/>
            <person name="Ohm R.A."/>
            <person name="Patyshakuliyeva A."/>
            <person name="Rokas A."/>
            <person name="Ruiz-Duenas F.J."/>
            <person name="Sabat G."/>
            <person name="Salamov A."/>
            <person name="Samejima M."/>
            <person name="Schmutz J."/>
            <person name="Slot J.C."/>
            <person name="St John F."/>
            <person name="Stenlid J."/>
            <person name="Sun H."/>
            <person name="Sun S."/>
            <person name="Syed K."/>
            <person name="Tsang A."/>
            <person name="Wiebenga A."/>
            <person name="Young D."/>
            <person name="Pisabarro A."/>
            <person name="Eastwood D.C."/>
            <person name="Martin F."/>
            <person name="Cullen D."/>
            <person name="Grigoriev I.V."/>
            <person name="Hibbett D.S."/>
        </authorList>
    </citation>
    <scope>NUCLEOTIDE SEQUENCE [LARGE SCALE GENOMIC DNA]</scope>
    <source>
        <strain evidence="7">TFB10046</strain>
    </source>
</reference>
<accession>J0CUR6</accession>
<proteinExistence type="predicted"/>
<keyword evidence="7" id="KW-1185">Reference proteome</keyword>
<evidence type="ECO:0000313" key="6">
    <source>
        <dbReference type="EMBL" id="EJD34093.1"/>
    </source>
</evidence>
<dbReference type="InterPro" id="IPR001077">
    <property type="entry name" value="COMT_C"/>
</dbReference>
<dbReference type="AlphaFoldDB" id="J0CUR6"/>
<dbReference type="Gene3D" id="3.40.50.150">
    <property type="entry name" value="Vaccinia Virus protein VP39"/>
    <property type="match status" value="1"/>
</dbReference>
<gene>
    <name evidence="6" type="ORF">AURDEDRAFT_131344</name>
</gene>
<dbReference type="PANTHER" id="PTHR43712:SF2">
    <property type="entry name" value="O-METHYLTRANSFERASE CICE"/>
    <property type="match status" value="1"/>
</dbReference>
<feature type="region of interest" description="Disordered" evidence="4">
    <location>
        <begin position="1"/>
        <end position="23"/>
    </location>
</feature>
<evidence type="ECO:0000313" key="7">
    <source>
        <dbReference type="Proteomes" id="UP000006514"/>
    </source>
</evidence>
<sequence>MNPAQDESRQKLEGFAAENEGGSCCSTSLRRPAQKFDNKSGLLALMGCTVDEDFKASDYLMESLTTPEIAKSDRPNDSAMCLAHGIKDPGRLLDGFGWKDLPKGSVIVDVGGGTGHVSMLLAKTHPQLKLVVQDRHQTIAHGRETKRVELQGHDFFDPQPPRDPPALYLLRFIVHDWADSYAAKILRRLREAAAPTTKLMLIERIIPYACKANDAEYRKSIPGTEDDSVVPKPLLQNLGVVNLNGYLAEIQRTLQEFDRLYAASGWKLVQVHKTKGLASQIIGAPA</sequence>
<dbReference type="eggNOG" id="KOG3178">
    <property type="taxonomic scope" value="Eukaryota"/>
</dbReference>
<dbReference type="PANTHER" id="PTHR43712">
    <property type="entry name" value="PUTATIVE (AFU_ORTHOLOGUE AFUA_4G14580)-RELATED"/>
    <property type="match status" value="1"/>
</dbReference>
<evidence type="ECO:0000256" key="3">
    <source>
        <dbReference type="ARBA" id="ARBA00022691"/>
    </source>
</evidence>
<name>J0CUR6_AURST</name>
<dbReference type="SUPFAM" id="SSF53335">
    <property type="entry name" value="S-adenosyl-L-methionine-dependent methyltransferases"/>
    <property type="match status" value="1"/>
</dbReference>
<protein>
    <submittedName>
        <fullName evidence="6">S-adenosyl-L-methionine-dependent methyltransferase</fullName>
    </submittedName>
</protein>
<dbReference type="KEGG" id="adl:AURDEDRAFT_131344"/>
<organism evidence="6 7">
    <name type="scientific">Auricularia subglabra (strain TFB-10046 / SS5)</name>
    <name type="common">White-rot fungus</name>
    <name type="synonym">Auricularia delicata (strain TFB10046)</name>
    <dbReference type="NCBI Taxonomy" id="717982"/>
    <lineage>
        <taxon>Eukaryota</taxon>
        <taxon>Fungi</taxon>
        <taxon>Dikarya</taxon>
        <taxon>Basidiomycota</taxon>
        <taxon>Agaricomycotina</taxon>
        <taxon>Agaricomycetes</taxon>
        <taxon>Auriculariales</taxon>
        <taxon>Auriculariaceae</taxon>
        <taxon>Auricularia</taxon>
    </lineage>
</organism>
<keyword evidence="3" id="KW-0949">S-adenosyl-L-methionine</keyword>
<dbReference type="InterPro" id="IPR029063">
    <property type="entry name" value="SAM-dependent_MTases_sf"/>
</dbReference>
<dbReference type="GO" id="GO:0008171">
    <property type="term" value="F:O-methyltransferase activity"/>
    <property type="evidence" value="ECO:0007669"/>
    <property type="project" value="InterPro"/>
</dbReference>
<evidence type="ECO:0000259" key="5">
    <source>
        <dbReference type="Pfam" id="PF00891"/>
    </source>
</evidence>
<dbReference type="Pfam" id="PF00891">
    <property type="entry name" value="Methyltransf_2"/>
    <property type="match status" value="1"/>
</dbReference>
<feature type="compositionally biased region" description="Basic and acidic residues" evidence="4">
    <location>
        <begin position="1"/>
        <end position="12"/>
    </location>
</feature>
<evidence type="ECO:0000256" key="4">
    <source>
        <dbReference type="SAM" id="MobiDB-lite"/>
    </source>
</evidence>
<dbReference type="PROSITE" id="PS51683">
    <property type="entry name" value="SAM_OMT_II"/>
    <property type="match status" value="1"/>
</dbReference>
<dbReference type="Proteomes" id="UP000006514">
    <property type="component" value="Unassembled WGS sequence"/>
</dbReference>
<keyword evidence="2 6" id="KW-0808">Transferase</keyword>
<feature type="domain" description="O-methyltransferase C-terminal" evidence="5">
    <location>
        <begin position="101"/>
        <end position="213"/>
    </location>
</feature>
<dbReference type="EMBL" id="JH688004">
    <property type="protein sequence ID" value="EJD34093.1"/>
    <property type="molecule type" value="Genomic_DNA"/>
</dbReference>
<evidence type="ECO:0000256" key="1">
    <source>
        <dbReference type="ARBA" id="ARBA00022603"/>
    </source>
</evidence>
<dbReference type="InterPro" id="IPR016461">
    <property type="entry name" value="COMT-like"/>
</dbReference>
<keyword evidence="1 6" id="KW-0489">Methyltransferase</keyword>
<evidence type="ECO:0000256" key="2">
    <source>
        <dbReference type="ARBA" id="ARBA00022679"/>
    </source>
</evidence>
<dbReference type="OrthoDB" id="2410195at2759"/>
<dbReference type="InParanoid" id="J0CUR6"/>